<dbReference type="InterPro" id="IPR000835">
    <property type="entry name" value="HTH_MarR-typ"/>
</dbReference>
<dbReference type="PROSITE" id="PS50995">
    <property type="entry name" value="HTH_MARR_2"/>
    <property type="match status" value="1"/>
</dbReference>
<dbReference type="InterPro" id="IPR036388">
    <property type="entry name" value="WH-like_DNA-bd_sf"/>
</dbReference>
<comment type="caution">
    <text evidence="6">The sequence shown here is derived from an EMBL/GenBank/DDBJ whole genome shotgun (WGS) entry which is preliminary data.</text>
</comment>
<feature type="coiled-coil region" evidence="4">
    <location>
        <begin position="123"/>
        <end position="150"/>
    </location>
</feature>
<accession>A0ABW4VIS2</accession>
<proteinExistence type="predicted"/>
<keyword evidence="3" id="KW-0804">Transcription</keyword>
<dbReference type="Proteomes" id="UP001597361">
    <property type="component" value="Unassembled WGS sequence"/>
</dbReference>
<organism evidence="6 7">
    <name type="scientific">Belliella marina</name>
    <dbReference type="NCBI Taxonomy" id="1644146"/>
    <lineage>
        <taxon>Bacteria</taxon>
        <taxon>Pseudomonadati</taxon>
        <taxon>Bacteroidota</taxon>
        <taxon>Cytophagia</taxon>
        <taxon>Cytophagales</taxon>
        <taxon>Cyclobacteriaceae</taxon>
        <taxon>Belliella</taxon>
    </lineage>
</organism>
<dbReference type="EMBL" id="JBHUHR010000004">
    <property type="protein sequence ID" value="MFD2033566.1"/>
    <property type="molecule type" value="Genomic_DNA"/>
</dbReference>
<keyword evidence="1" id="KW-0805">Transcription regulation</keyword>
<evidence type="ECO:0000256" key="4">
    <source>
        <dbReference type="SAM" id="Coils"/>
    </source>
</evidence>
<name>A0ABW4VIS2_9BACT</name>
<keyword evidence="7" id="KW-1185">Reference proteome</keyword>
<feature type="domain" description="HTH marR-type" evidence="5">
    <location>
        <begin position="10"/>
        <end position="146"/>
    </location>
</feature>
<keyword evidence="2" id="KW-0238">DNA-binding</keyword>
<evidence type="ECO:0000256" key="1">
    <source>
        <dbReference type="ARBA" id="ARBA00023015"/>
    </source>
</evidence>
<dbReference type="RefSeq" id="WP_376883086.1">
    <property type="nucleotide sequence ID" value="NZ_JBHUHR010000004.1"/>
</dbReference>
<dbReference type="PANTHER" id="PTHR42756:SF1">
    <property type="entry name" value="TRANSCRIPTIONAL REPRESSOR OF EMRAB OPERON"/>
    <property type="match status" value="1"/>
</dbReference>
<dbReference type="SMART" id="SM00347">
    <property type="entry name" value="HTH_MARR"/>
    <property type="match status" value="1"/>
</dbReference>
<gene>
    <name evidence="6" type="ORF">ACFSKL_02130</name>
</gene>
<dbReference type="InterPro" id="IPR036390">
    <property type="entry name" value="WH_DNA-bd_sf"/>
</dbReference>
<evidence type="ECO:0000256" key="2">
    <source>
        <dbReference type="ARBA" id="ARBA00023125"/>
    </source>
</evidence>
<dbReference type="SUPFAM" id="SSF46785">
    <property type="entry name" value="Winged helix' DNA-binding domain"/>
    <property type="match status" value="1"/>
</dbReference>
<sequence>MNDFLIEMGVTGLTGRLKRLNDLFVYQTRQFYEEQGVDIEPNWHMIFLLLEKHGSLTVTEIADAIQISHPAVIKLTHKMKKNGYVKSIRNPDDLRKQQLELTKKAHETLPQLKKYWDAGEKSLNDLLEHNQELMIQLVKLEENLKELGFKDRMDNYSKNITQ</sequence>
<reference evidence="7" key="1">
    <citation type="journal article" date="2019" name="Int. J. Syst. Evol. Microbiol.">
        <title>The Global Catalogue of Microorganisms (GCM) 10K type strain sequencing project: providing services to taxonomists for standard genome sequencing and annotation.</title>
        <authorList>
            <consortium name="The Broad Institute Genomics Platform"/>
            <consortium name="The Broad Institute Genome Sequencing Center for Infectious Disease"/>
            <person name="Wu L."/>
            <person name="Ma J."/>
        </authorList>
    </citation>
    <scope>NUCLEOTIDE SEQUENCE [LARGE SCALE GENOMIC DNA]</scope>
    <source>
        <strain evidence="7">CGMCC 1.15180</strain>
    </source>
</reference>
<dbReference type="PANTHER" id="PTHR42756">
    <property type="entry name" value="TRANSCRIPTIONAL REGULATOR, MARR"/>
    <property type="match status" value="1"/>
</dbReference>
<evidence type="ECO:0000313" key="6">
    <source>
        <dbReference type="EMBL" id="MFD2033566.1"/>
    </source>
</evidence>
<evidence type="ECO:0000313" key="7">
    <source>
        <dbReference type="Proteomes" id="UP001597361"/>
    </source>
</evidence>
<evidence type="ECO:0000259" key="5">
    <source>
        <dbReference type="PROSITE" id="PS50995"/>
    </source>
</evidence>
<keyword evidence="4" id="KW-0175">Coiled coil</keyword>
<evidence type="ECO:0000256" key="3">
    <source>
        <dbReference type="ARBA" id="ARBA00023163"/>
    </source>
</evidence>
<protein>
    <submittedName>
        <fullName evidence="6">MarR family winged helix-turn-helix transcriptional regulator</fullName>
    </submittedName>
</protein>
<dbReference type="Pfam" id="PF12802">
    <property type="entry name" value="MarR_2"/>
    <property type="match status" value="1"/>
</dbReference>
<dbReference type="Gene3D" id="1.10.10.10">
    <property type="entry name" value="Winged helix-like DNA-binding domain superfamily/Winged helix DNA-binding domain"/>
    <property type="match status" value="1"/>
</dbReference>